<dbReference type="EMBL" id="CP090894">
    <property type="protein sequence ID" value="ULT97322.1"/>
    <property type="molecule type" value="Genomic_DNA"/>
</dbReference>
<name>A0AAE9AFT3_CAEBR</name>
<reference evidence="8 9" key="1">
    <citation type="submission" date="2022-05" db="EMBL/GenBank/DDBJ databases">
        <title>Chromosome-level reference genomes for two strains of Caenorhabditis briggsae: an improved platform for comparative genomics.</title>
        <authorList>
            <person name="Stevens L."/>
            <person name="Andersen E.C."/>
        </authorList>
    </citation>
    <scope>NUCLEOTIDE SEQUENCE [LARGE SCALE GENOMIC DNA]</scope>
    <source>
        <strain evidence="8">QX1410_ONT</strain>
        <tissue evidence="8">Whole-organism</tissue>
    </source>
</reference>
<dbReference type="Pfam" id="PF00956">
    <property type="entry name" value="NAP"/>
    <property type="match status" value="1"/>
</dbReference>
<evidence type="ECO:0000256" key="3">
    <source>
        <dbReference type="ARBA" id="ARBA00009947"/>
    </source>
</evidence>
<dbReference type="Gene3D" id="3.30.1120.90">
    <property type="entry name" value="Nucleosome assembly protein"/>
    <property type="match status" value="1"/>
</dbReference>
<dbReference type="FunFam" id="1.20.5.1500:FF:000001">
    <property type="entry name" value="Nucleosome assembly protein 1-like 1"/>
    <property type="match status" value="1"/>
</dbReference>
<accession>A0AAE9AFT3</accession>
<dbReference type="GO" id="GO:0005634">
    <property type="term" value="C:nucleus"/>
    <property type="evidence" value="ECO:0007669"/>
    <property type="project" value="UniProtKB-SubCell"/>
</dbReference>
<evidence type="ECO:0000256" key="6">
    <source>
        <dbReference type="RuleBase" id="RU003876"/>
    </source>
</evidence>
<feature type="region of interest" description="Disordered" evidence="7">
    <location>
        <begin position="317"/>
        <end position="337"/>
    </location>
</feature>
<dbReference type="FunFam" id="3.30.1120.90:FF:000005">
    <property type="entry name" value="Nucleosome assembly protein11"/>
    <property type="match status" value="1"/>
</dbReference>
<dbReference type="GO" id="GO:0006334">
    <property type="term" value="P:nucleosome assembly"/>
    <property type="evidence" value="ECO:0007669"/>
    <property type="project" value="InterPro"/>
</dbReference>
<sequence>MAGEEGTSGRLSSRLECNKMAGEPDFDVSVMSSNFEMITSLPVNVKNRICALKKIQLDSIKIESEFYKRVHDLEIEFEQKFSSLFDQRKAIVNGDVEPKEDDCKALPLLEGVPEEQLQELAAKHPADPSHKGIKQFWLTVLKTHDLIAETIEEHDIPILESLIDITTTASKDPAGFKIEFHFAPNDYFKNKVLSKTYILNFEPEEGSELSFDGPHIVKILGDQIEWNDGKNVTKKAVKKKQKKGANAGKFLTKTVKADSFFNFFDPPKAKEDRNEEEDDEQAEEFLELDYEMGQALRDTVIPRAVLFFTGELQSDDMFDFPGEDGDDQSDFSDDEDA</sequence>
<comment type="subcellular location">
    <subcellularLocation>
        <location evidence="2">Cytoplasm</location>
    </subcellularLocation>
    <subcellularLocation>
        <location evidence="1">Nucleus</location>
    </subcellularLocation>
</comment>
<organism evidence="8 9">
    <name type="scientific">Caenorhabditis briggsae</name>
    <dbReference type="NCBI Taxonomy" id="6238"/>
    <lineage>
        <taxon>Eukaryota</taxon>
        <taxon>Metazoa</taxon>
        <taxon>Ecdysozoa</taxon>
        <taxon>Nematoda</taxon>
        <taxon>Chromadorea</taxon>
        <taxon>Rhabditida</taxon>
        <taxon>Rhabditina</taxon>
        <taxon>Rhabditomorpha</taxon>
        <taxon>Rhabditoidea</taxon>
        <taxon>Rhabditidae</taxon>
        <taxon>Peloderinae</taxon>
        <taxon>Caenorhabditis</taxon>
    </lineage>
</organism>
<evidence type="ECO:0000313" key="8">
    <source>
        <dbReference type="EMBL" id="ULT97322.1"/>
    </source>
</evidence>
<keyword evidence="4" id="KW-0963">Cytoplasm</keyword>
<evidence type="ECO:0000256" key="4">
    <source>
        <dbReference type="ARBA" id="ARBA00022490"/>
    </source>
</evidence>
<evidence type="ECO:0008006" key="10">
    <source>
        <dbReference type="Google" id="ProtNLM"/>
    </source>
</evidence>
<gene>
    <name evidence="8" type="ORF">L3Y34_005263</name>
</gene>
<proteinExistence type="inferred from homology"/>
<keyword evidence="5" id="KW-0539">Nucleus</keyword>
<dbReference type="GO" id="GO:0000724">
    <property type="term" value="P:double-strand break repair via homologous recombination"/>
    <property type="evidence" value="ECO:0007669"/>
    <property type="project" value="UniProtKB-ARBA"/>
</dbReference>
<evidence type="ECO:0000256" key="7">
    <source>
        <dbReference type="SAM" id="MobiDB-lite"/>
    </source>
</evidence>
<evidence type="ECO:0000256" key="1">
    <source>
        <dbReference type="ARBA" id="ARBA00004123"/>
    </source>
</evidence>
<dbReference type="InterPro" id="IPR037231">
    <property type="entry name" value="NAP-like_sf"/>
</dbReference>
<dbReference type="PANTHER" id="PTHR11875">
    <property type="entry name" value="TESTIS-SPECIFIC Y-ENCODED PROTEIN"/>
    <property type="match status" value="1"/>
</dbReference>
<dbReference type="InterPro" id="IPR002164">
    <property type="entry name" value="NAP_family"/>
</dbReference>
<dbReference type="SUPFAM" id="SSF143113">
    <property type="entry name" value="NAP-like"/>
    <property type="match status" value="1"/>
</dbReference>
<dbReference type="Proteomes" id="UP000827892">
    <property type="component" value="Chromosome IV"/>
</dbReference>
<dbReference type="Gene3D" id="1.20.5.1500">
    <property type="match status" value="1"/>
</dbReference>
<dbReference type="GO" id="GO:0005737">
    <property type="term" value="C:cytoplasm"/>
    <property type="evidence" value="ECO:0007669"/>
    <property type="project" value="UniProtKB-SubCell"/>
</dbReference>
<dbReference type="GO" id="GO:0042393">
    <property type="term" value="F:histone binding"/>
    <property type="evidence" value="ECO:0007669"/>
    <property type="project" value="UniProtKB-ARBA"/>
</dbReference>
<evidence type="ECO:0000256" key="2">
    <source>
        <dbReference type="ARBA" id="ARBA00004496"/>
    </source>
</evidence>
<evidence type="ECO:0000256" key="5">
    <source>
        <dbReference type="ARBA" id="ARBA00023242"/>
    </source>
</evidence>
<protein>
    <recommendedName>
        <fullName evidence="10">Protein CBR-NAP-1</fullName>
    </recommendedName>
</protein>
<evidence type="ECO:0000313" key="9">
    <source>
        <dbReference type="Proteomes" id="UP000827892"/>
    </source>
</evidence>
<comment type="similarity">
    <text evidence="3 6">Belongs to the nucleosome assembly protein (NAP) family.</text>
</comment>
<dbReference type="AlphaFoldDB" id="A0AAE9AFT3"/>